<evidence type="ECO:0000313" key="3">
    <source>
        <dbReference type="Proteomes" id="UP000193467"/>
    </source>
</evidence>
<name>A0A1Y2F526_9BASI</name>
<reference evidence="2 3" key="1">
    <citation type="submission" date="2016-07" db="EMBL/GenBank/DDBJ databases">
        <title>Pervasive Adenine N6-methylation of Active Genes in Fungi.</title>
        <authorList>
            <consortium name="DOE Joint Genome Institute"/>
            <person name="Mondo S.J."/>
            <person name="Dannebaum R.O."/>
            <person name="Kuo R.C."/>
            <person name="Labutti K."/>
            <person name="Haridas S."/>
            <person name="Kuo A."/>
            <person name="Salamov A."/>
            <person name="Ahrendt S.R."/>
            <person name="Lipzen A."/>
            <person name="Sullivan W."/>
            <person name="Andreopoulos W.B."/>
            <person name="Clum A."/>
            <person name="Lindquist E."/>
            <person name="Daum C."/>
            <person name="Ramamoorthy G.K."/>
            <person name="Gryganskyi A."/>
            <person name="Culley D."/>
            <person name="Magnuson J.K."/>
            <person name="James T.Y."/>
            <person name="O'Malley M.A."/>
            <person name="Stajich J.E."/>
            <person name="Spatafora J.W."/>
            <person name="Visel A."/>
            <person name="Grigoriev I.V."/>
        </authorList>
    </citation>
    <scope>NUCLEOTIDE SEQUENCE [LARGE SCALE GENOMIC DNA]</scope>
    <source>
        <strain evidence="2 3">62-1032</strain>
    </source>
</reference>
<keyword evidence="3" id="KW-1185">Reference proteome</keyword>
<proteinExistence type="predicted"/>
<dbReference type="EMBL" id="MCGR01000030">
    <property type="protein sequence ID" value="ORY78045.1"/>
    <property type="molecule type" value="Genomic_DNA"/>
</dbReference>
<accession>A0A1Y2F526</accession>
<gene>
    <name evidence="2" type="ORF">BCR35DRAFT_305206</name>
</gene>
<feature type="region of interest" description="Disordered" evidence="1">
    <location>
        <begin position="35"/>
        <end position="69"/>
    </location>
</feature>
<feature type="compositionally biased region" description="Pro residues" evidence="1">
    <location>
        <begin position="54"/>
        <end position="69"/>
    </location>
</feature>
<feature type="compositionally biased region" description="Polar residues" evidence="1">
    <location>
        <begin position="35"/>
        <end position="48"/>
    </location>
</feature>
<sequence length="69" mass="7693">MEVRIGSLAKECKRRWGWGRTRALTRCSRRLSQALPSTSLTTYTSMQRSAPPKRLLPPPPPPPSPPPSP</sequence>
<dbReference type="Proteomes" id="UP000193467">
    <property type="component" value="Unassembled WGS sequence"/>
</dbReference>
<dbReference type="InParanoid" id="A0A1Y2F526"/>
<dbReference type="AlphaFoldDB" id="A0A1Y2F526"/>
<protein>
    <submittedName>
        <fullName evidence="2">Uncharacterized protein</fullName>
    </submittedName>
</protein>
<evidence type="ECO:0000256" key="1">
    <source>
        <dbReference type="SAM" id="MobiDB-lite"/>
    </source>
</evidence>
<comment type="caution">
    <text evidence="2">The sequence shown here is derived from an EMBL/GenBank/DDBJ whole genome shotgun (WGS) entry which is preliminary data.</text>
</comment>
<evidence type="ECO:0000313" key="2">
    <source>
        <dbReference type="EMBL" id="ORY78045.1"/>
    </source>
</evidence>
<organism evidence="2 3">
    <name type="scientific">Leucosporidium creatinivorum</name>
    <dbReference type="NCBI Taxonomy" id="106004"/>
    <lineage>
        <taxon>Eukaryota</taxon>
        <taxon>Fungi</taxon>
        <taxon>Dikarya</taxon>
        <taxon>Basidiomycota</taxon>
        <taxon>Pucciniomycotina</taxon>
        <taxon>Microbotryomycetes</taxon>
        <taxon>Leucosporidiales</taxon>
        <taxon>Leucosporidium</taxon>
    </lineage>
</organism>